<dbReference type="Proteomes" id="UP001244563">
    <property type="component" value="Unassembled WGS sequence"/>
</dbReference>
<dbReference type="RefSeq" id="WP_306877539.1">
    <property type="nucleotide sequence ID" value="NZ_JAUSSW010000002.1"/>
</dbReference>
<dbReference type="PANTHER" id="PTHR37507">
    <property type="entry name" value="SPORULATION PROTEIN YDCC"/>
    <property type="match status" value="1"/>
</dbReference>
<dbReference type="EMBL" id="JAUSSW010000002">
    <property type="protein sequence ID" value="MDQ0101754.1"/>
    <property type="molecule type" value="Genomic_DNA"/>
</dbReference>
<proteinExistence type="predicted"/>
<sequence length="380" mass="39328">MTRARRRWLPALLISLAMGMAVLFGAVQAGASGSLPPKTADEILAMIARTQVRELSGTLEQTAELGLPEVPTAGPGVAPGTASALEFLTGSHTARVYIDGPSKARVQILDRMAERDLVLNGEDAWFYDSSDNSATHVSIPRPPVGAPTESRVPESPRPTFPTPEALASRFLTAIDASTEVSVGNSSSVAGRSAYKLLLKPRTAGTLVDAVAIDVDAETGLPLGIELRAKGQAGPAYSLEYTQLDLTAPDASLFEFVPPQGASVSEKTIPAAPVPSMPLPAPSGPTNQPHPTQPHPTQPHHGATVTGAGWDAVISLPSGTAPAGLTASPELTQALQAVPGGRALTTSVISVLILDDGRVYAGMVPLERLQAVAQQLNVPAP</sequence>
<accession>A0ABT9TJD7</accession>
<dbReference type="InterPro" id="IPR052944">
    <property type="entry name" value="Sporulation_related"/>
</dbReference>
<evidence type="ECO:0000313" key="3">
    <source>
        <dbReference type="Proteomes" id="UP001244563"/>
    </source>
</evidence>
<reference evidence="2 3" key="1">
    <citation type="submission" date="2023-07" db="EMBL/GenBank/DDBJ databases">
        <title>Sorghum-associated microbial communities from plants grown in Nebraska, USA.</title>
        <authorList>
            <person name="Schachtman D."/>
        </authorList>
    </citation>
    <scope>NUCLEOTIDE SEQUENCE [LARGE SCALE GENOMIC DNA]</scope>
    <source>
        <strain evidence="2 3">CC523</strain>
    </source>
</reference>
<dbReference type="PANTHER" id="PTHR37507:SF2">
    <property type="entry name" value="SPORULATION PROTEIN YDCC"/>
    <property type="match status" value="1"/>
</dbReference>
<feature type="region of interest" description="Disordered" evidence="1">
    <location>
        <begin position="136"/>
        <end position="159"/>
    </location>
</feature>
<comment type="caution">
    <text evidence="2">The sequence shown here is derived from an EMBL/GenBank/DDBJ whole genome shotgun (WGS) entry which is preliminary data.</text>
</comment>
<evidence type="ECO:0000313" key="2">
    <source>
        <dbReference type="EMBL" id="MDQ0101754.1"/>
    </source>
</evidence>
<evidence type="ECO:0000256" key="1">
    <source>
        <dbReference type="SAM" id="MobiDB-lite"/>
    </source>
</evidence>
<dbReference type="Gene3D" id="2.50.20.10">
    <property type="entry name" value="Lipoprotein localisation LolA/LolB/LppX"/>
    <property type="match status" value="1"/>
</dbReference>
<name>A0ABT9TJD7_PAENI</name>
<keyword evidence="2" id="KW-0449">Lipoprotein</keyword>
<protein>
    <submittedName>
        <fullName evidence="2">Outer membrane lipoprotein-sorting protein</fullName>
    </submittedName>
</protein>
<dbReference type="InterPro" id="IPR029046">
    <property type="entry name" value="LolA/LolB/LppX"/>
</dbReference>
<dbReference type="SUPFAM" id="SSF89392">
    <property type="entry name" value="Prokaryotic lipoproteins and lipoprotein localization factors"/>
    <property type="match status" value="1"/>
</dbReference>
<feature type="compositionally biased region" description="Pro residues" evidence="1">
    <location>
        <begin position="271"/>
        <end position="282"/>
    </location>
</feature>
<organism evidence="2 3">
    <name type="scientific">Paenarthrobacter nicotinovorans</name>
    <name type="common">Arthrobacter nicotinovorans</name>
    <dbReference type="NCBI Taxonomy" id="29320"/>
    <lineage>
        <taxon>Bacteria</taxon>
        <taxon>Bacillati</taxon>
        <taxon>Actinomycetota</taxon>
        <taxon>Actinomycetes</taxon>
        <taxon>Micrococcales</taxon>
        <taxon>Micrococcaceae</taxon>
        <taxon>Paenarthrobacter</taxon>
    </lineage>
</organism>
<keyword evidence="3" id="KW-1185">Reference proteome</keyword>
<gene>
    <name evidence="2" type="ORF">J2T10_001387</name>
</gene>
<feature type="region of interest" description="Disordered" evidence="1">
    <location>
        <begin position="263"/>
        <end position="304"/>
    </location>
</feature>